<evidence type="ECO:0000313" key="2">
    <source>
        <dbReference type="EMBL" id="KAK3925797.1"/>
    </source>
</evidence>
<sequence length="465" mass="51182">MPLLLKNGRRKDSDDDDVSEVPAKKAKSQTSQTKTKKLPPPTPEQKDLMLKFMLKHPNYANGRIKGKNGNQTMQRMHSSLETKLNAAKGTPRSGQKWWKCWVSIRNHNKAYATANYKVKDYKTGGGGCADVSVSSTMDYSICAKDEKYYTDSETANIVMKIIGWHNALGLEGVSDELDDSGRGKVFDGEDKENDKSDEQHSEGDEAEQSRDDSFLQAVTSTPAGNKDKTRTVLKQAVDLETLGISTMSFTAKSQESFASFSNMRTPSATTINTVSVTTPAASSSDEVVSKELPRSSTVSLSKTHDNSASLKNMSTPPPISYVSNIDKKMDTIILELRHNSEMMRLVMEHLKLNSIMVLTPSAADAVSAAGREVAWSSHPTPELCQEKTLLSNPEMSVETSTPLVTVTDTSQEPSSSHAADEYKVEDAEYDRATQEKINLELDQLLASVCEEIQVKQCGKYDMPNL</sequence>
<feature type="non-terminal residue" evidence="2">
    <location>
        <position position="1"/>
    </location>
</feature>
<proteinExistence type="predicted"/>
<dbReference type="EMBL" id="JAHWGI010001240">
    <property type="protein sequence ID" value="KAK3925797.1"/>
    <property type="molecule type" value="Genomic_DNA"/>
</dbReference>
<evidence type="ECO:0000256" key="1">
    <source>
        <dbReference type="SAM" id="MobiDB-lite"/>
    </source>
</evidence>
<reference evidence="2" key="2">
    <citation type="journal article" date="2023" name="BMC Genomics">
        <title>Pest status, molecular evolution, and epigenetic factors derived from the genome assembly of Frankliniella fusca, a thysanopteran phytovirus vector.</title>
        <authorList>
            <person name="Catto M.A."/>
            <person name="Labadie P.E."/>
            <person name="Jacobson A.L."/>
            <person name="Kennedy G.G."/>
            <person name="Srinivasan R."/>
            <person name="Hunt B.G."/>
        </authorList>
    </citation>
    <scope>NUCLEOTIDE SEQUENCE</scope>
    <source>
        <strain evidence="2">PL_HMW_Pooled</strain>
    </source>
</reference>
<feature type="region of interest" description="Disordered" evidence="1">
    <location>
        <begin position="179"/>
        <end position="213"/>
    </location>
</feature>
<name>A0AAE1HQY3_9NEOP</name>
<accession>A0AAE1HQY3</accession>
<feature type="region of interest" description="Disordered" evidence="1">
    <location>
        <begin position="1"/>
        <end position="44"/>
    </location>
</feature>
<organism evidence="2 3">
    <name type="scientific">Frankliniella fusca</name>
    <dbReference type="NCBI Taxonomy" id="407009"/>
    <lineage>
        <taxon>Eukaryota</taxon>
        <taxon>Metazoa</taxon>
        <taxon>Ecdysozoa</taxon>
        <taxon>Arthropoda</taxon>
        <taxon>Hexapoda</taxon>
        <taxon>Insecta</taxon>
        <taxon>Pterygota</taxon>
        <taxon>Neoptera</taxon>
        <taxon>Paraneoptera</taxon>
        <taxon>Thysanoptera</taxon>
        <taxon>Terebrantia</taxon>
        <taxon>Thripoidea</taxon>
        <taxon>Thripidae</taxon>
        <taxon>Frankliniella</taxon>
    </lineage>
</organism>
<dbReference type="AlphaFoldDB" id="A0AAE1HQY3"/>
<feature type="region of interest" description="Disordered" evidence="1">
    <location>
        <begin position="285"/>
        <end position="315"/>
    </location>
</feature>
<dbReference type="Proteomes" id="UP001219518">
    <property type="component" value="Unassembled WGS sequence"/>
</dbReference>
<feature type="compositionally biased region" description="Polar residues" evidence="1">
    <location>
        <begin position="294"/>
        <end position="314"/>
    </location>
</feature>
<evidence type="ECO:0000313" key="3">
    <source>
        <dbReference type="Proteomes" id="UP001219518"/>
    </source>
</evidence>
<comment type="caution">
    <text evidence="2">The sequence shown here is derived from an EMBL/GenBank/DDBJ whole genome shotgun (WGS) entry which is preliminary data.</text>
</comment>
<keyword evidence="3" id="KW-1185">Reference proteome</keyword>
<protein>
    <submittedName>
        <fullName evidence="2">Epstein-Barr nuclear antigen 4</fullName>
    </submittedName>
</protein>
<reference evidence="2" key="1">
    <citation type="submission" date="2021-07" db="EMBL/GenBank/DDBJ databases">
        <authorList>
            <person name="Catto M.A."/>
            <person name="Jacobson A."/>
            <person name="Kennedy G."/>
            <person name="Labadie P."/>
            <person name="Hunt B.G."/>
            <person name="Srinivasan R."/>
        </authorList>
    </citation>
    <scope>NUCLEOTIDE SEQUENCE</scope>
    <source>
        <strain evidence="2">PL_HMW_Pooled</strain>
        <tissue evidence="2">Head</tissue>
    </source>
</reference>
<gene>
    <name evidence="2" type="ORF">KUF71_014046</name>
</gene>